<sequence>MIARAAVLLLGQWLGQACAFQASVQPLSHGARRSSPLAATATTEEPVLTLYRDTNGWCPFCERVWIGLEKKGIPYDEKLINLQDKPQWYLDIVPTTLVPAIEWHDENWDADTPGSGALVWESKDILEAMDAKFAETPLRSADEEVAEVVEVLNASVGFVYGARNGTADDKGARFAAALDALDGVLASSGGPFVRGGELSAADLALAPTLERFGEQLKVLKPEFPALDAGRPAITRWSEAMDLEPAYTRRVKGDAYSWTAVTSSFLRIFANASDAETQAKIAKADKAAAALLAESRADATALDDKAACAEAVAALSKNRKNVARDAADSSPKTQPHVKRAKTAQAAEEAIDAALVVLDGGKARVSGEAKVAAAAIAARLCAPRDMGAPAAAALRHTLLVLAEKKPRGSRLLKALQIFFFWL</sequence>
<feature type="signal peptide" evidence="1">
    <location>
        <begin position="1"/>
        <end position="19"/>
    </location>
</feature>
<dbReference type="InterPro" id="IPR040079">
    <property type="entry name" value="Glutathione_S-Trfase"/>
</dbReference>
<dbReference type="GO" id="GO:0005737">
    <property type="term" value="C:cytoplasm"/>
    <property type="evidence" value="ECO:0007669"/>
    <property type="project" value="TreeGrafter"/>
</dbReference>
<reference evidence="3" key="1">
    <citation type="submission" date="2021-11" db="EMBL/GenBank/DDBJ databases">
        <authorList>
            <consortium name="Genoscope - CEA"/>
            <person name="William W."/>
        </authorList>
    </citation>
    <scope>NUCLEOTIDE SEQUENCE</scope>
</reference>
<dbReference type="CDD" id="cd00570">
    <property type="entry name" value="GST_N_family"/>
    <property type="match status" value="1"/>
</dbReference>
<dbReference type="Proteomes" id="UP000789595">
    <property type="component" value="Unassembled WGS sequence"/>
</dbReference>
<organism evidence="3 4">
    <name type="scientific">Pelagomonas calceolata</name>
    <dbReference type="NCBI Taxonomy" id="35677"/>
    <lineage>
        <taxon>Eukaryota</taxon>
        <taxon>Sar</taxon>
        <taxon>Stramenopiles</taxon>
        <taxon>Ochrophyta</taxon>
        <taxon>Pelagophyceae</taxon>
        <taxon>Pelagomonadales</taxon>
        <taxon>Pelagomonadaceae</taxon>
        <taxon>Pelagomonas</taxon>
    </lineage>
</organism>
<gene>
    <name evidence="3" type="ORF">PECAL_5P06800</name>
</gene>
<dbReference type="SFLD" id="SFLDS00019">
    <property type="entry name" value="Glutathione_Transferase_(cytos"/>
    <property type="match status" value="1"/>
</dbReference>
<dbReference type="PROSITE" id="PS51257">
    <property type="entry name" value="PROKAR_LIPOPROTEIN"/>
    <property type="match status" value="1"/>
</dbReference>
<name>A0A8J2SYD1_9STRA</name>
<dbReference type="PANTHER" id="PTHR43968:SF14">
    <property type="entry name" value="GLUTATHIONE S-TRANSFERASE"/>
    <property type="match status" value="1"/>
</dbReference>
<evidence type="ECO:0000259" key="2">
    <source>
        <dbReference type="PROSITE" id="PS50404"/>
    </source>
</evidence>
<dbReference type="Pfam" id="PF13409">
    <property type="entry name" value="GST_N_2"/>
    <property type="match status" value="1"/>
</dbReference>
<protein>
    <recommendedName>
        <fullName evidence="2">GST N-terminal domain-containing protein</fullName>
    </recommendedName>
</protein>
<dbReference type="EMBL" id="CAKKNE010000005">
    <property type="protein sequence ID" value="CAH0376122.1"/>
    <property type="molecule type" value="Genomic_DNA"/>
</dbReference>
<evidence type="ECO:0000256" key="1">
    <source>
        <dbReference type="SAM" id="SignalP"/>
    </source>
</evidence>
<keyword evidence="1" id="KW-0732">Signal</keyword>
<dbReference type="Gene3D" id="3.40.30.10">
    <property type="entry name" value="Glutaredoxin"/>
    <property type="match status" value="1"/>
</dbReference>
<evidence type="ECO:0000313" key="4">
    <source>
        <dbReference type="Proteomes" id="UP000789595"/>
    </source>
</evidence>
<proteinExistence type="predicted"/>
<dbReference type="PROSITE" id="PS50404">
    <property type="entry name" value="GST_NTER"/>
    <property type="match status" value="1"/>
</dbReference>
<dbReference type="PANTHER" id="PTHR43968">
    <property type="match status" value="1"/>
</dbReference>
<comment type="caution">
    <text evidence="3">The sequence shown here is derived from an EMBL/GenBank/DDBJ whole genome shotgun (WGS) entry which is preliminary data.</text>
</comment>
<dbReference type="InterPro" id="IPR036282">
    <property type="entry name" value="Glutathione-S-Trfase_C_sf"/>
</dbReference>
<keyword evidence="4" id="KW-1185">Reference proteome</keyword>
<feature type="domain" description="GST N-terminal" evidence="2">
    <location>
        <begin position="46"/>
        <end position="137"/>
    </location>
</feature>
<dbReference type="InterPro" id="IPR004045">
    <property type="entry name" value="Glutathione_S-Trfase_N"/>
</dbReference>
<dbReference type="SUPFAM" id="SSF47616">
    <property type="entry name" value="GST C-terminal domain-like"/>
    <property type="match status" value="1"/>
</dbReference>
<accession>A0A8J2SYD1</accession>
<dbReference type="InterPro" id="IPR050983">
    <property type="entry name" value="GST_Omega/HSP26"/>
</dbReference>
<dbReference type="InterPro" id="IPR036249">
    <property type="entry name" value="Thioredoxin-like_sf"/>
</dbReference>
<feature type="chain" id="PRO_5035266647" description="GST N-terminal domain-containing protein" evidence="1">
    <location>
        <begin position="20"/>
        <end position="420"/>
    </location>
</feature>
<evidence type="ECO:0000313" key="3">
    <source>
        <dbReference type="EMBL" id="CAH0376122.1"/>
    </source>
</evidence>
<dbReference type="Gene3D" id="1.20.1050.10">
    <property type="match status" value="1"/>
</dbReference>
<dbReference type="OrthoDB" id="4951845at2759"/>
<dbReference type="AlphaFoldDB" id="A0A8J2SYD1"/>
<dbReference type="Pfam" id="PF13410">
    <property type="entry name" value="GST_C_2"/>
    <property type="match status" value="1"/>
</dbReference>
<dbReference type="SUPFAM" id="SSF52833">
    <property type="entry name" value="Thioredoxin-like"/>
    <property type="match status" value="1"/>
</dbReference>